<dbReference type="InterPro" id="IPR009057">
    <property type="entry name" value="Homeodomain-like_sf"/>
</dbReference>
<evidence type="ECO:0000313" key="5">
    <source>
        <dbReference type="EMBL" id="MBC3795233.1"/>
    </source>
</evidence>
<dbReference type="Gene3D" id="1.10.10.60">
    <property type="entry name" value="Homeodomain-like"/>
    <property type="match status" value="1"/>
</dbReference>
<proteinExistence type="predicted"/>
<dbReference type="PRINTS" id="PR00032">
    <property type="entry name" value="HTHARAC"/>
</dbReference>
<dbReference type="InterPro" id="IPR018060">
    <property type="entry name" value="HTH_AraC"/>
</dbReference>
<dbReference type="Proteomes" id="UP000700732">
    <property type="component" value="Unassembled WGS sequence"/>
</dbReference>
<dbReference type="RefSeq" id="WP_186742461.1">
    <property type="nucleotide sequence ID" value="NZ_VFIA01000096.1"/>
</dbReference>
<dbReference type="PANTHER" id="PTHR43280:SF32">
    <property type="entry name" value="TRANSCRIPTIONAL REGULATORY PROTEIN"/>
    <property type="match status" value="1"/>
</dbReference>
<sequence>MTNEKLDRIKTISEYHELVGLPKPEHPLISVVHFDSQEGSLFGESANLILDFYFVILKRMKGFKYKYGQQSYDFDEGVMGFVSPNQVFAVEIVPDLNVKRSGWMLLIHPDFLWNTTLAEGIKRYEYFDYSVHEALFLSDKEERTLNGVVENIRQEYYSGIDKFSKNIIISHLEALLNYADRFYHRQFITREKANSLILERLEKLLTNYFDTDNLVAKGLPTVHWVAGQLSVSPSYLSSLLRVLTGQNTQQHIHEKLIERAKEQLSTTDLSVGEIAYRLGFEHSQSFNRLFKAKTHLSPSEFRQSFK</sequence>
<evidence type="ECO:0000259" key="4">
    <source>
        <dbReference type="PROSITE" id="PS01124"/>
    </source>
</evidence>
<accession>A0ABR6WFF1</accession>
<keyword evidence="2" id="KW-0238">DNA-binding</keyword>
<reference evidence="5 6" key="1">
    <citation type="submission" date="2019-06" db="EMBL/GenBank/DDBJ databases">
        <title>Spirosoma utsteinense sp. nov. isolated from Antarctic ice-free soils.</title>
        <authorList>
            <person name="Tahon G."/>
        </authorList>
    </citation>
    <scope>NUCLEOTIDE SEQUENCE [LARGE SCALE GENOMIC DNA]</scope>
    <source>
        <strain evidence="5 6">LMG 31447</strain>
    </source>
</reference>
<dbReference type="InterPro" id="IPR020449">
    <property type="entry name" value="Tscrpt_reg_AraC-type_HTH"/>
</dbReference>
<organism evidence="5 6">
    <name type="scientific">Spirosoma utsteinense</name>
    <dbReference type="NCBI Taxonomy" id="2585773"/>
    <lineage>
        <taxon>Bacteria</taxon>
        <taxon>Pseudomonadati</taxon>
        <taxon>Bacteroidota</taxon>
        <taxon>Cytophagia</taxon>
        <taxon>Cytophagales</taxon>
        <taxon>Cytophagaceae</taxon>
        <taxon>Spirosoma</taxon>
    </lineage>
</organism>
<comment type="caution">
    <text evidence="5">The sequence shown here is derived from an EMBL/GenBank/DDBJ whole genome shotgun (WGS) entry which is preliminary data.</text>
</comment>
<evidence type="ECO:0000256" key="1">
    <source>
        <dbReference type="ARBA" id="ARBA00023015"/>
    </source>
</evidence>
<evidence type="ECO:0000256" key="3">
    <source>
        <dbReference type="ARBA" id="ARBA00023163"/>
    </source>
</evidence>
<dbReference type="PROSITE" id="PS01124">
    <property type="entry name" value="HTH_ARAC_FAMILY_2"/>
    <property type="match status" value="1"/>
</dbReference>
<keyword evidence="1" id="KW-0805">Transcription regulation</keyword>
<evidence type="ECO:0000313" key="6">
    <source>
        <dbReference type="Proteomes" id="UP000700732"/>
    </source>
</evidence>
<gene>
    <name evidence="5" type="ORF">FH603_5768</name>
</gene>
<protein>
    <submittedName>
        <fullName evidence="5">AraC-like DNA-binding protein</fullName>
    </submittedName>
</protein>
<dbReference type="SUPFAM" id="SSF46689">
    <property type="entry name" value="Homeodomain-like"/>
    <property type="match status" value="1"/>
</dbReference>
<keyword evidence="3" id="KW-0804">Transcription</keyword>
<dbReference type="SMART" id="SM00342">
    <property type="entry name" value="HTH_ARAC"/>
    <property type="match status" value="1"/>
</dbReference>
<dbReference type="Pfam" id="PF12833">
    <property type="entry name" value="HTH_18"/>
    <property type="match status" value="1"/>
</dbReference>
<keyword evidence="6" id="KW-1185">Reference proteome</keyword>
<dbReference type="EMBL" id="VFIA01000096">
    <property type="protein sequence ID" value="MBC3795233.1"/>
    <property type="molecule type" value="Genomic_DNA"/>
</dbReference>
<feature type="domain" description="HTH araC/xylS-type" evidence="4">
    <location>
        <begin position="199"/>
        <end position="304"/>
    </location>
</feature>
<name>A0ABR6WFF1_9BACT</name>
<dbReference type="PANTHER" id="PTHR43280">
    <property type="entry name" value="ARAC-FAMILY TRANSCRIPTIONAL REGULATOR"/>
    <property type="match status" value="1"/>
</dbReference>
<evidence type="ECO:0000256" key="2">
    <source>
        <dbReference type="ARBA" id="ARBA00023125"/>
    </source>
</evidence>